<dbReference type="GO" id="GO:0005634">
    <property type="term" value="C:nucleus"/>
    <property type="evidence" value="ECO:0007669"/>
    <property type="project" value="UniProtKB-ARBA"/>
</dbReference>
<keyword evidence="7" id="KW-0862">Zinc</keyword>
<evidence type="ECO:0000259" key="16">
    <source>
        <dbReference type="PROSITE" id="PS51192"/>
    </source>
</evidence>
<dbReference type="SMART" id="SM00343">
    <property type="entry name" value="ZnF_C2HC"/>
    <property type="match status" value="1"/>
</dbReference>
<evidence type="ECO:0000256" key="13">
    <source>
        <dbReference type="PROSITE-ProRule" id="PRU00552"/>
    </source>
</evidence>
<evidence type="ECO:0000256" key="14">
    <source>
        <dbReference type="SAM" id="MobiDB-lite"/>
    </source>
</evidence>
<dbReference type="InterPro" id="IPR014001">
    <property type="entry name" value="Helicase_ATP-bd"/>
</dbReference>
<dbReference type="FunFam" id="3.40.50.300:FF:000657">
    <property type="entry name" value="Probable ATP-dependent RNA helicase DDX41"/>
    <property type="match status" value="1"/>
</dbReference>
<dbReference type="InterPro" id="IPR001650">
    <property type="entry name" value="Helicase_C-like"/>
</dbReference>
<evidence type="ECO:0000256" key="2">
    <source>
        <dbReference type="ARBA" id="ARBA00022723"/>
    </source>
</evidence>
<feature type="domain" description="Helicase C-terminal" evidence="17">
    <location>
        <begin position="430"/>
        <end position="597"/>
    </location>
</feature>
<dbReference type="FunFam" id="3.40.50.300:FF:000449">
    <property type="entry name" value="Probable ATP-dependent RNA helicase DDX41"/>
    <property type="match status" value="1"/>
</dbReference>
<feature type="domain" description="Helicase ATP-binding" evidence="16">
    <location>
        <begin position="235"/>
        <end position="419"/>
    </location>
</feature>
<dbReference type="PROSITE" id="PS51194">
    <property type="entry name" value="HELICASE_CTER"/>
    <property type="match status" value="1"/>
</dbReference>
<dbReference type="InterPro" id="IPR044113">
    <property type="entry name" value="DEADc_DDX41"/>
</dbReference>
<organism evidence="19 20">
    <name type="scientific">Lymnaea stagnalis</name>
    <name type="common">Great pond snail</name>
    <name type="synonym">Helix stagnalis</name>
    <dbReference type="NCBI Taxonomy" id="6523"/>
    <lineage>
        <taxon>Eukaryota</taxon>
        <taxon>Metazoa</taxon>
        <taxon>Spiralia</taxon>
        <taxon>Lophotrochozoa</taxon>
        <taxon>Mollusca</taxon>
        <taxon>Gastropoda</taxon>
        <taxon>Heterobranchia</taxon>
        <taxon>Euthyneura</taxon>
        <taxon>Panpulmonata</taxon>
        <taxon>Hygrophila</taxon>
        <taxon>Lymnaeoidea</taxon>
        <taxon>Lymnaeidae</taxon>
        <taxon>Lymnaea</taxon>
    </lineage>
</organism>
<sequence length="646" mass="72547">MTSSNKRAASAENDIEISTDDDEEYNPYIPVKQRKKMELLKIKRKLGHVATIKEEELLKADSSGNEDDREFVKKIPLEDSDNEASRNDFSNNEDNETSEQDLGPLAQVSLLDQHSVLKKKAEARKETDREKILKEEEKILESVAEKTALMGVAELAKGIEYTEPIRTGWRPPRFILEQPVQKWEKIRKKNHILVEGEDLPPPIRSFRAMKFPQPVLDLLKKKGIVTPTPIQIQGIPTVLSGRDMIGIAFTGSGKTLVFTLPIVMFCLEQEKKLPFMKKEGPYGLIICPSRELAKQTFEIIKLFGECMAGAGFPTLRPVLCIGGMPVKEQMDIVNRGSHIMVATPGRLMDMLDKKMVTLDICRYLCMDEADRMIDMGFEEDVRTIFSYFKGQRQTLLFSATMPKKIQNFARSALVKPVTVNVGRAGAASQAIVQEVEYVKQEAKMVYILQCLRKTAPPVLIFAEKKQDVDAIHEYLLLKGVEAVAIHGGKDQEERSRSVEEFKKGQKDVLVATDVASKGLDFEGIQHVINYDMPEDIENYVHRIGRTGRKGLTGVATTFVNKSVEESILLDLKHLLIEANQKVPAFLATMESETEKYLDISGEVGCSYCGGLGHRIADCPKLQAMQSKQAQGIGRNKDYLAHNSADW</sequence>
<dbReference type="GO" id="GO:0005524">
    <property type="term" value="F:ATP binding"/>
    <property type="evidence" value="ECO:0007669"/>
    <property type="project" value="UniProtKB-KW"/>
</dbReference>
<evidence type="ECO:0000256" key="9">
    <source>
        <dbReference type="ARBA" id="ARBA00022884"/>
    </source>
</evidence>
<feature type="domain" description="DEAD-box RNA helicase Q" evidence="18">
    <location>
        <begin position="204"/>
        <end position="232"/>
    </location>
</feature>
<dbReference type="GO" id="GO:0005737">
    <property type="term" value="C:cytoplasm"/>
    <property type="evidence" value="ECO:0007669"/>
    <property type="project" value="UniProtKB-ARBA"/>
</dbReference>
<evidence type="ECO:0000256" key="7">
    <source>
        <dbReference type="ARBA" id="ARBA00022833"/>
    </source>
</evidence>
<evidence type="ECO:0000256" key="4">
    <source>
        <dbReference type="ARBA" id="ARBA00022771"/>
    </source>
</evidence>
<dbReference type="SUPFAM" id="SSF57756">
    <property type="entry name" value="Retrovirus zinc finger-like domains"/>
    <property type="match status" value="1"/>
</dbReference>
<dbReference type="Pfam" id="PF00271">
    <property type="entry name" value="Helicase_C"/>
    <property type="match status" value="1"/>
</dbReference>
<evidence type="ECO:0000313" key="20">
    <source>
        <dbReference type="Proteomes" id="UP001497497"/>
    </source>
</evidence>
<evidence type="ECO:0000259" key="18">
    <source>
        <dbReference type="PROSITE" id="PS51195"/>
    </source>
</evidence>
<protein>
    <recommendedName>
        <fullName evidence="1">RNA helicase</fullName>
        <ecNumber evidence="1">3.6.4.13</ecNumber>
    </recommendedName>
</protein>
<evidence type="ECO:0000313" key="19">
    <source>
        <dbReference type="EMBL" id="CAL1530937.1"/>
    </source>
</evidence>
<dbReference type="GO" id="GO:0016787">
    <property type="term" value="F:hydrolase activity"/>
    <property type="evidence" value="ECO:0007669"/>
    <property type="project" value="UniProtKB-KW"/>
</dbReference>
<comment type="caution">
    <text evidence="19">The sequence shown here is derived from an EMBL/GenBank/DDBJ whole genome shotgun (WGS) entry which is preliminary data.</text>
</comment>
<feature type="short sequence motif" description="Q motif" evidence="13">
    <location>
        <begin position="204"/>
        <end position="232"/>
    </location>
</feature>
<keyword evidence="5" id="KW-0378">Hydrolase</keyword>
<dbReference type="GO" id="GO:0003724">
    <property type="term" value="F:RNA helicase activity"/>
    <property type="evidence" value="ECO:0007669"/>
    <property type="project" value="UniProtKB-EC"/>
</dbReference>
<dbReference type="EMBL" id="CAXITT010000078">
    <property type="protein sequence ID" value="CAL1530937.1"/>
    <property type="molecule type" value="Genomic_DNA"/>
</dbReference>
<dbReference type="AlphaFoldDB" id="A0AAV2HBJ6"/>
<evidence type="ECO:0000259" key="17">
    <source>
        <dbReference type="PROSITE" id="PS51194"/>
    </source>
</evidence>
<dbReference type="GO" id="GO:0003723">
    <property type="term" value="F:RNA binding"/>
    <property type="evidence" value="ECO:0007669"/>
    <property type="project" value="UniProtKB-KW"/>
</dbReference>
<keyword evidence="6" id="KW-0347">Helicase</keyword>
<dbReference type="InterPro" id="IPR036875">
    <property type="entry name" value="Znf_CCHC_sf"/>
</dbReference>
<dbReference type="GO" id="GO:0000398">
    <property type="term" value="P:mRNA splicing, via spliceosome"/>
    <property type="evidence" value="ECO:0007669"/>
    <property type="project" value="InterPro"/>
</dbReference>
<evidence type="ECO:0000259" key="15">
    <source>
        <dbReference type="PROSITE" id="PS50158"/>
    </source>
</evidence>
<dbReference type="Proteomes" id="UP001497497">
    <property type="component" value="Unassembled WGS sequence"/>
</dbReference>
<comment type="catalytic activity">
    <reaction evidence="11">
        <text>ATP + H2O = ADP + phosphate + H(+)</text>
        <dbReference type="Rhea" id="RHEA:13065"/>
        <dbReference type="ChEBI" id="CHEBI:15377"/>
        <dbReference type="ChEBI" id="CHEBI:15378"/>
        <dbReference type="ChEBI" id="CHEBI:30616"/>
        <dbReference type="ChEBI" id="CHEBI:43474"/>
        <dbReference type="ChEBI" id="CHEBI:456216"/>
        <dbReference type="EC" id="3.6.4.13"/>
    </reaction>
</comment>
<dbReference type="CDD" id="cd18787">
    <property type="entry name" value="SF2_C_DEAD"/>
    <property type="match status" value="1"/>
</dbReference>
<dbReference type="SMART" id="SM00487">
    <property type="entry name" value="DEXDc"/>
    <property type="match status" value="1"/>
</dbReference>
<dbReference type="Pfam" id="PF00270">
    <property type="entry name" value="DEAD"/>
    <property type="match status" value="1"/>
</dbReference>
<accession>A0AAV2HBJ6</accession>
<dbReference type="GO" id="GO:0008270">
    <property type="term" value="F:zinc ion binding"/>
    <property type="evidence" value="ECO:0007669"/>
    <property type="project" value="UniProtKB-KW"/>
</dbReference>
<evidence type="ECO:0000256" key="8">
    <source>
        <dbReference type="ARBA" id="ARBA00022840"/>
    </source>
</evidence>
<dbReference type="PANTHER" id="PTHR47958">
    <property type="entry name" value="ATP-DEPENDENT RNA HELICASE DBP3"/>
    <property type="match status" value="1"/>
</dbReference>
<evidence type="ECO:0000256" key="3">
    <source>
        <dbReference type="ARBA" id="ARBA00022741"/>
    </source>
</evidence>
<dbReference type="SMART" id="SM00490">
    <property type="entry name" value="HELICc"/>
    <property type="match status" value="1"/>
</dbReference>
<feature type="domain" description="CCHC-type" evidence="15">
    <location>
        <begin position="605"/>
        <end position="620"/>
    </location>
</feature>
<feature type="compositionally biased region" description="Acidic residues" evidence="14">
    <location>
        <begin position="13"/>
        <end position="25"/>
    </location>
</feature>
<evidence type="ECO:0000256" key="12">
    <source>
        <dbReference type="PROSITE-ProRule" id="PRU00047"/>
    </source>
</evidence>
<dbReference type="Gene3D" id="3.40.50.300">
    <property type="entry name" value="P-loop containing nucleotide triphosphate hydrolases"/>
    <property type="match status" value="2"/>
</dbReference>
<evidence type="ECO:0000256" key="5">
    <source>
        <dbReference type="ARBA" id="ARBA00022801"/>
    </source>
</evidence>
<dbReference type="InterPro" id="IPR014014">
    <property type="entry name" value="RNA_helicase_DEAD_Q_motif"/>
</dbReference>
<gene>
    <name evidence="19" type="ORF">GSLYS_00005062001</name>
</gene>
<keyword evidence="4 12" id="KW-0863">Zinc-finger</keyword>
<keyword evidence="2" id="KW-0479">Metal-binding</keyword>
<evidence type="ECO:0000256" key="6">
    <source>
        <dbReference type="ARBA" id="ARBA00022806"/>
    </source>
</evidence>
<evidence type="ECO:0000256" key="11">
    <source>
        <dbReference type="ARBA" id="ARBA00047984"/>
    </source>
</evidence>
<evidence type="ECO:0000256" key="1">
    <source>
        <dbReference type="ARBA" id="ARBA00012552"/>
    </source>
</evidence>
<comment type="similarity">
    <text evidence="10">Belongs to the DEAD box helicase family. DDX41 subfamily.</text>
</comment>
<dbReference type="PROSITE" id="PS51192">
    <property type="entry name" value="HELICASE_ATP_BIND_1"/>
    <property type="match status" value="1"/>
</dbReference>
<keyword evidence="9" id="KW-0694">RNA-binding</keyword>
<dbReference type="InterPro" id="IPR027417">
    <property type="entry name" value="P-loop_NTPase"/>
</dbReference>
<feature type="region of interest" description="Disordered" evidence="14">
    <location>
        <begin position="53"/>
        <end position="102"/>
    </location>
</feature>
<dbReference type="EC" id="3.6.4.13" evidence="1"/>
<name>A0AAV2HBJ6_LYMST</name>
<dbReference type="InterPro" id="IPR001878">
    <property type="entry name" value="Znf_CCHC"/>
</dbReference>
<dbReference type="CDD" id="cd17951">
    <property type="entry name" value="DEADc_DDX41"/>
    <property type="match status" value="1"/>
</dbReference>
<reference evidence="19 20" key="1">
    <citation type="submission" date="2024-04" db="EMBL/GenBank/DDBJ databases">
        <authorList>
            <consortium name="Genoscope - CEA"/>
            <person name="William W."/>
        </authorList>
    </citation>
    <scope>NUCLEOTIDE SEQUENCE [LARGE SCALE GENOMIC DNA]</scope>
</reference>
<dbReference type="InterPro" id="IPR011545">
    <property type="entry name" value="DEAD/DEAH_box_helicase_dom"/>
</dbReference>
<evidence type="ECO:0000256" key="10">
    <source>
        <dbReference type="ARBA" id="ARBA00023594"/>
    </source>
</evidence>
<keyword evidence="3" id="KW-0547">Nucleotide-binding</keyword>
<proteinExistence type="inferred from homology"/>
<dbReference type="PROSITE" id="PS51195">
    <property type="entry name" value="Q_MOTIF"/>
    <property type="match status" value="1"/>
</dbReference>
<feature type="region of interest" description="Disordered" evidence="14">
    <location>
        <begin position="1"/>
        <end position="31"/>
    </location>
</feature>
<dbReference type="PROSITE" id="PS50158">
    <property type="entry name" value="ZF_CCHC"/>
    <property type="match status" value="1"/>
</dbReference>
<keyword evidence="20" id="KW-1185">Reference proteome</keyword>
<dbReference type="SUPFAM" id="SSF52540">
    <property type="entry name" value="P-loop containing nucleoside triphosphate hydrolases"/>
    <property type="match status" value="2"/>
</dbReference>
<keyword evidence="8" id="KW-0067">ATP-binding</keyword>